<evidence type="ECO:0000313" key="2">
    <source>
        <dbReference type="EMBL" id="KAK8914603.1"/>
    </source>
</evidence>
<dbReference type="PANTHER" id="PTHR16212:SF4">
    <property type="entry name" value="FOCADHESIN"/>
    <property type="match status" value="1"/>
</dbReference>
<proteinExistence type="predicted"/>
<reference evidence="2 3" key="1">
    <citation type="journal article" date="2022" name="Nat. Plants">
        <title>Genomes of leafy and leafless Platanthera orchids illuminate the evolution of mycoheterotrophy.</title>
        <authorList>
            <person name="Li M.H."/>
            <person name="Liu K.W."/>
            <person name="Li Z."/>
            <person name="Lu H.C."/>
            <person name="Ye Q.L."/>
            <person name="Zhang D."/>
            <person name="Wang J.Y."/>
            <person name="Li Y.F."/>
            <person name="Zhong Z.M."/>
            <person name="Liu X."/>
            <person name="Yu X."/>
            <person name="Liu D.K."/>
            <person name="Tu X.D."/>
            <person name="Liu B."/>
            <person name="Hao Y."/>
            <person name="Liao X.Y."/>
            <person name="Jiang Y.T."/>
            <person name="Sun W.H."/>
            <person name="Chen J."/>
            <person name="Chen Y.Q."/>
            <person name="Ai Y."/>
            <person name="Zhai J.W."/>
            <person name="Wu S.S."/>
            <person name="Zhou Z."/>
            <person name="Hsiao Y.Y."/>
            <person name="Wu W.L."/>
            <person name="Chen Y.Y."/>
            <person name="Lin Y.F."/>
            <person name="Hsu J.L."/>
            <person name="Li C.Y."/>
            <person name="Wang Z.W."/>
            <person name="Zhao X."/>
            <person name="Zhong W.Y."/>
            <person name="Ma X.K."/>
            <person name="Ma L."/>
            <person name="Huang J."/>
            <person name="Chen G.Z."/>
            <person name="Huang M.Z."/>
            <person name="Huang L."/>
            <person name="Peng D.H."/>
            <person name="Luo Y.B."/>
            <person name="Zou S.Q."/>
            <person name="Chen S.P."/>
            <person name="Lan S."/>
            <person name="Tsai W.C."/>
            <person name="Van de Peer Y."/>
            <person name="Liu Z.J."/>
        </authorList>
    </citation>
    <scope>NUCLEOTIDE SEQUENCE [LARGE SCALE GENOMIC DNA]</scope>
    <source>
        <strain evidence="2">Lor287</strain>
    </source>
</reference>
<gene>
    <name evidence="2" type="ORF">KSP39_PZI023638</name>
</gene>
<dbReference type="PANTHER" id="PTHR16212">
    <property type="entry name" value="FOCADHESIN FAMILY MEMBER"/>
    <property type="match status" value="1"/>
</dbReference>
<organism evidence="2 3">
    <name type="scientific">Platanthera zijinensis</name>
    <dbReference type="NCBI Taxonomy" id="2320716"/>
    <lineage>
        <taxon>Eukaryota</taxon>
        <taxon>Viridiplantae</taxon>
        <taxon>Streptophyta</taxon>
        <taxon>Embryophyta</taxon>
        <taxon>Tracheophyta</taxon>
        <taxon>Spermatophyta</taxon>
        <taxon>Magnoliopsida</taxon>
        <taxon>Liliopsida</taxon>
        <taxon>Asparagales</taxon>
        <taxon>Orchidaceae</taxon>
        <taxon>Orchidoideae</taxon>
        <taxon>Orchideae</taxon>
        <taxon>Orchidinae</taxon>
        <taxon>Platanthera</taxon>
    </lineage>
</organism>
<dbReference type="EMBL" id="JBBWWQ010000021">
    <property type="protein sequence ID" value="KAK8914603.1"/>
    <property type="molecule type" value="Genomic_DNA"/>
</dbReference>
<dbReference type="GO" id="GO:0060147">
    <property type="term" value="P:regulation of post-transcriptional gene silencing"/>
    <property type="evidence" value="ECO:0007669"/>
    <property type="project" value="InterPro"/>
</dbReference>
<dbReference type="Proteomes" id="UP001418222">
    <property type="component" value="Unassembled WGS sequence"/>
</dbReference>
<feature type="domain" description="DUF3730" evidence="1">
    <location>
        <begin position="84"/>
        <end position="352"/>
    </location>
</feature>
<dbReference type="InterPro" id="IPR045163">
    <property type="entry name" value="Focadhesin/RST1"/>
</dbReference>
<dbReference type="InterPro" id="IPR022542">
    <property type="entry name" value="FOCAD/RST1_DUF3730"/>
</dbReference>
<accession>A0AAP0AU60</accession>
<protein>
    <recommendedName>
        <fullName evidence="1">DUF3730 domain-containing protein</fullName>
    </recommendedName>
</protein>
<evidence type="ECO:0000259" key="1">
    <source>
        <dbReference type="Pfam" id="PF12530"/>
    </source>
</evidence>
<keyword evidence="3" id="KW-1185">Reference proteome</keyword>
<comment type="caution">
    <text evidence="2">The sequence shown here is derived from an EMBL/GenBank/DDBJ whole genome shotgun (WGS) entry which is preliminary data.</text>
</comment>
<dbReference type="InterPro" id="IPR016024">
    <property type="entry name" value="ARM-type_fold"/>
</dbReference>
<name>A0AAP0AU60_9ASPA</name>
<dbReference type="Pfam" id="PF12530">
    <property type="entry name" value="DUF3730"/>
    <property type="match status" value="2"/>
</dbReference>
<evidence type="ECO:0000313" key="3">
    <source>
        <dbReference type="Proteomes" id="UP001418222"/>
    </source>
</evidence>
<sequence>MESHYAALLEKTRLPQPSFQRFAVVSIFRRLESSPGALGPASTTCHEAISQCLRSHSSSVVDQAVRELCRLVASSNRLPTSVALIELQSALEGCEPHLAPVFVKGIGFLCSIAFRNNESWVRHFDRVELHPFVKVLSFCEEAQEELIQQVLLFIVRNKSLGINEVVMFLRPFIMFSVMRKPTSCTYFFSRNLISEIASLSCSFPLEAIIILKFLTKCLKYFPSTNEKEFIYIVSSAAHLVDAYVVVLQRTVGAEKEMTSDAQRCSTEILSMLLSFCAYFLGKTQGQIEAVVGISRHLLEIQKKLGLSYAFEFVEIVVSASVILAQVEFEHDQLCVLKLLILLMEWKTEELSTQNAFFPFREELLIVVPVISLISSPSKSVKVAATHLLLLAERFLLDFRGFSQEDDISCTDHPVQIEAESIPLRLLHCIFTKGQHSLYHSYFSLLTSNKMPCVGNKYHGPLCWTSWLREHLLTNEREKATFPSHLSENQFEGVIVLLSSITCNLVIHPAFDTSAVYSLSALCRQYPKLSMTIFQAAFFYINILFKFEGNSSKILLSILEMLPSLASHSSMLQLIVQSILPMLHNDAIPSLHAVAIRLLCKTWMTSGREFETLQGVLGPETLSNFGSIRDICLSVAASIRDVCKHNPDRGVDLILSVSSCIESKDSTIKALGLHSLSFLCEADVVDFYTAWEVIAEHVSCYAEEPIVATGLVTLLRWGAVDVDAYLDAARRVLLILWQVGASGSHSSESLWVKARTIAFNSLMHYEIANFLEFIPEFKEKNLHCLLNEFNAEVLTAMEEFEIKIINFEHINRRRSIKERRPLQYKVEKLLDVFPKALFSSGTGSHNSNPIEYPGAALLLYDFMRTEQRGLAKEVPTVHATFEKALVEIAQSLPLSRNILIALLALESWKAFIGNWIKALVTTTSAKGSSPEQNNSLNCADKILKICCKVAVESVPQVSTNTSLAISALCLVVPSSSYDIISSASVFLLNQLFEYEHEHQQWSSAISLGLIANCFHATDRMQKTNVIISLMKVACSSKSHLVIGACGLGLGFACRGLLSSEEVDSISHTEATLLRDVVMTLSMLLIKLCPHASHSLENLIKLLLVDDCDSSEASSLLPQWNIDNIEEEDTWGVAGLVWGLGNSVTALSSLGINDVVLNLKDVLFSWLQYHVSSKVAEIPLAVGACLAIPIVFTFSRSSDLIIGDVNAFLVCYVSLISEILNSSESGIHHQNLLMASCIGAGSFVSCILSDGVHSIRYDDIKHLLEILRNCYLNSHLPLVQLGGMIGVVNAFGAAAGDLTYNHSQPSFLPISLDLQVSDFVRGPILLSPVCENLSMSFVHELFLVAKESKEQQTQKNAAWAFSFLRHKWYLNNFQEIDSSESILKVSTVQSQSLAEDSLVWRMCLWLSNINYHQVHSTTAETVLRCLSKAPRLPILQWAYVIRGLMANAANFANNSKKVQAVTSFREECIIFSLSRAKDVESLLLFLDELVHMSKFRTLELNLQCLLLSHVSDLRNTFSALRMERLFQDLAHFFSSSASPYFSYGSMQKVLLRVSFWKGLYRCLDEVFLESICASGIEKCLECMFLLLSTYVYDVKSEERLSTCSEWSEAIRCLAKAQRDWLMDILEFSGCSTVSNIVIRILAKVRLVKDGWLPFSELDKLKYYILNFSLEGTSGMWWSVLVELVAALSRAEASIRRQWLLDALDISAVTENPSMAISFIGLLSGSCCKYMPLLIVNPEIVLIDLPVTLPSLLTSSYWRSIAESVAGKLWLSTVRIVSLSSGPNAEAPNTNMINETDVQKSVFLSRIMHRTCLSLKDYLPLDKRLRLASLEVP</sequence>
<dbReference type="SUPFAM" id="SSF48371">
    <property type="entry name" value="ARM repeat"/>
    <property type="match status" value="1"/>
</dbReference>
<feature type="domain" description="DUF3730" evidence="1">
    <location>
        <begin position="542"/>
        <end position="757"/>
    </location>
</feature>